<reference evidence="1 2" key="1">
    <citation type="submission" date="2024-03" db="EMBL/GenBank/DDBJ databases">
        <authorList>
            <person name="Jo J.-H."/>
        </authorList>
    </citation>
    <scope>NUCLEOTIDE SEQUENCE [LARGE SCALE GENOMIC DNA]</scope>
    <source>
        <strain evidence="1 2">AS3R-12</strain>
    </source>
</reference>
<accession>A0ABU8S982</accession>
<keyword evidence="2" id="KW-1185">Reference proteome</keyword>
<comment type="caution">
    <text evidence="1">The sequence shown here is derived from an EMBL/GenBank/DDBJ whole genome shotgun (WGS) entry which is preliminary data.</text>
</comment>
<dbReference type="Proteomes" id="UP001379235">
    <property type="component" value="Unassembled WGS sequence"/>
</dbReference>
<evidence type="ECO:0000313" key="2">
    <source>
        <dbReference type="Proteomes" id="UP001379235"/>
    </source>
</evidence>
<dbReference type="EMBL" id="JBBHJY010000005">
    <property type="protein sequence ID" value="MEJ6010516.1"/>
    <property type="molecule type" value="Genomic_DNA"/>
</dbReference>
<gene>
    <name evidence="1" type="ORF">WG900_11375</name>
</gene>
<proteinExistence type="predicted"/>
<evidence type="ECO:0000313" key="1">
    <source>
        <dbReference type="EMBL" id="MEJ6010516.1"/>
    </source>
</evidence>
<organism evidence="1 2">
    <name type="scientific">Novosphingobium aquae</name>
    <dbReference type="NCBI Taxonomy" id="3133435"/>
    <lineage>
        <taxon>Bacteria</taxon>
        <taxon>Pseudomonadati</taxon>
        <taxon>Pseudomonadota</taxon>
        <taxon>Alphaproteobacteria</taxon>
        <taxon>Sphingomonadales</taxon>
        <taxon>Sphingomonadaceae</taxon>
        <taxon>Novosphingobium</taxon>
    </lineage>
</organism>
<evidence type="ECO:0008006" key="3">
    <source>
        <dbReference type="Google" id="ProtNLM"/>
    </source>
</evidence>
<name>A0ABU8S982_9SPHN</name>
<sequence>MIVSPGGSGGAILGSYDVFGTNAGAETLTVYDNTVAVFQGDFARGGDTIRLTDAAGDFTVRIAGSNAELISLSDGIVVTVPIGAAGVSINFQTASNVYADARTLKFDGTNVVLGTQVLTTTATALDAYAPPQGALGFGFVGEALEIVEAGSELFDDANPKAEPISSLDLQPANDVGVDFNVGSSSFVVFQDVGTFA</sequence>
<dbReference type="RefSeq" id="WP_339967203.1">
    <property type="nucleotide sequence ID" value="NZ_JBBHJY010000005.1"/>
</dbReference>
<protein>
    <recommendedName>
        <fullName evidence="3">FecR protein domain-containing protein</fullName>
    </recommendedName>
</protein>